<dbReference type="EMBL" id="JAINUG010000085">
    <property type="protein sequence ID" value="KAJ8399053.1"/>
    <property type="molecule type" value="Genomic_DNA"/>
</dbReference>
<sequence>MPVVDVVTSRKDQSHALSFAYGRFAQISAGVKRERSSTDPIENPAGPSHLLFTLVTGQALGPWRSDRISELLLLSHSCHSELERIPDYSPV</sequence>
<comment type="caution">
    <text evidence="1">The sequence shown here is derived from an EMBL/GenBank/DDBJ whole genome shotgun (WGS) entry which is preliminary data.</text>
</comment>
<gene>
    <name evidence="1" type="ORF">AAFF_G00414320</name>
</gene>
<reference evidence="1" key="1">
    <citation type="journal article" date="2023" name="Science">
        <title>Genome structures resolve the early diversification of teleost fishes.</title>
        <authorList>
            <person name="Parey E."/>
            <person name="Louis A."/>
            <person name="Montfort J."/>
            <person name="Bouchez O."/>
            <person name="Roques C."/>
            <person name="Iampietro C."/>
            <person name="Lluch J."/>
            <person name="Castinel A."/>
            <person name="Donnadieu C."/>
            <person name="Desvignes T."/>
            <person name="Floi Bucao C."/>
            <person name="Jouanno E."/>
            <person name="Wen M."/>
            <person name="Mejri S."/>
            <person name="Dirks R."/>
            <person name="Jansen H."/>
            <person name="Henkel C."/>
            <person name="Chen W.J."/>
            <person name="Zahm M."/>
            <person name="Cabau C."/>
            <person name="Klopp C."/>
            <person name="Thompson A.W."/>
            <person name="Robinson-Rechavi M."/>
            <person name="Braasch I."/>
            <person name="Lecointre G."/>
            <person name="Bobe J."/>
            <person name="Postlethwait J.H."/>
            <person name="Berthelot C."/>
            <person name="Roest Crollius H."/>
            <person name="Guiguen Y."/>
        </authorList>
    </citation>
    <scope>NUCLEOTIDE SEQUENCE</scope>
    <source>
        <strain evidence="1">NC1722</strain>
    </source>
</reference>
<protein>
    <submittedName>
        <fullName evidence="1">Uncharacterized protein</fullName>
    </submittedName>
</protein>
<organism evidence="1 2">
    <name type="scientific">Aldrovandia affinis</name>
    <dbReference type="NCBI Taxonomy" id="143900"/>
    <lineage>
        <taxon>Eukaryota</taxon>
        <taxon>Metazoa</taxon>
        <taxon>Chordata</taxon>
        <taxon>Craniata</taxon>
        <taxon>Vertebrata</taxon>
        <taxon>Euteleostomi</taxon>
        <taxon>Actinopterygii</taxon>
        <taxon>Neopterygii</taxon>
        <taxon>Teleostei</taxon>
        <taxon>Notacanthiformes</taxon>
        <taxon>Halosauridae</taxon>
        <taxon>Aldrovandia</taxon>
    </lineage>
</organism>
<keyword evidence="2" id="KW-1185">Reference proteome</keyword>
<evidence type="ECO:0000313" key="1">
    <source>
        <dbReference type="EMBL" id="KAJ8399053.1"/>
    </source>
</evidence>
<name>A0AAD7SAY4_9TELE</name>
<dbReference type="AlphaFoldDB" id="A0AAD7SAY4"/>
<accession>A0AAD7SAY4</accession>
<dbReference type="Proteomes" id="UP001221898">
    <property type="component" value="Unassembled WGS sequence"/>
</dbReference>
<evidence type="ECO:0000313" key="2">
    <source>
        <dbReference type="Proteomes" id="UP001221898"/>
    </source>
</evidence>
<proteinExistence type="predicted"/>